<keyword evidence="3" id="KW-0812">Transmembrane</keyword>
<dbReference type="OrthoDB" id="5185837at2"/>
<feature type="transmembrane region" description="Helical" evidence="3">
    <location>
        <begin position="85"/>
        <end position="109"/>
    </location>
</feature>
<dbReference type="Proteomes" id="UP000316096">
    <property type="component" value="Unassembled WGS sequence"/>
</dbReference>
<dbReference type="EMBL" id="VFOZ01000001">
    <property type="protein sequence ID" value="TQL99596.1"/>
    <property type="molecule type" value="Genomic_DNA"/>
</dbReference>
<accession>A0A543CR63</accession>
<evidence type="ECO:0000256" key="2">
    <source>
        <dbReference type="ARBA" id="ARBA00023163"/>
    </source>
</evidence>
<dbReference type="Gene3D" id="1.10.10.1320">
    <property type="entry name" value="Anti-sigma factor, zinc-finger domain"/>
    <property type="match status" value="1"/>
</dbReference>
<evidence type="ECO:0000256" key="1">
    <source>
        <dbReference type="ARBA" id="ARBA00023015"/>
    </source>
</evidence>
<sequence length="234" mass="24093">MTVAHTDVGAYALGLLEEDDRQAFEDHLGDCTACAAELSGLGGMRSLLAGIGPVEVDDEEPEDLSGNITALVDRRRREDRRRRRGTLVIGLAAGVALVAGGVTVGSAIVSPDGGGEHQHGSPAADVLANGVRHSATDPATHAVGVVATRAEPFGTEVGLDLANVRGPLTCRLVAITRSGQQQPVTEWAVPPKGYGVPGSPAHLQVHGGISVKPSDVSRYDVLIEGGGRLVTIPV</sequence>
<dbReference type="AlphaFoldDB" id="A0A543CR63"/>
<feature type="domain" description="Putative zinc-finger" evidence="4">
    <location>
        <begin position="7"/>
        <end position="35"/>
    </location>
</feature>
<dbReference type="RefSeq" id="WP_141958513.1">
    <property type="nucleotide sequence ID" value="NZ_VFOZ01000001.1"/>
</dbReference>
<protein>
    <submittedName>
        <fullName evidence="5">Putative zinc finger protein</fullName>
    </submittedName>
</protein>
<proteinExistence type="predicted"/>
<dbReference type="InterPro" id="IPR027383">
    <property type="entry name" value="Znf_put"/>
</dbReference>
<comment type="caution">
    <text evidence="5">The sequence shown here is derived from an EMBL/GenBank/DDBJ whole genome shotgun (WGS) entry which is preliminary data.</text>
</comment>
<evidence type="ECO:0000256" key="3">
    <source>
        <dbReference type="SAM" id="Phobius"/>
    </source>
</evidence>
<gene>
    <name evidence="5" type="ORF">FB559_5292</name>
</gene>
<keyword evidence="1" id="KW-0805">Transcription regulation</keyword>
<name>A0A543CR63_9ACTN</name>
<keyword evidence="3" id="KW-1133">Transmembrane helix</keyword>
<dbReference type="InterPro" id="IPR041916">
    <property type="entry name" value="Anti_sigma_zinc_sf"/>
</dbReference>
<evidence type="ECO:0000259" key="4">
    <source>
        <dbReference type="Pfam" id="PF13490"/>
    </source>
</evidence>
<keyword evidence="3" id="KW-0472">Membrane</keyword>
<reference evidence="5 6" key="1">
    <citation type="submission" date="2019-06" db="EMBL/GenBank/DDBJ databases">
        <title>Sequencing the genomes of 1000 actinobacteria strains.</title>
        <authorList>
            <person name="Klenk H.-P."/>
        </authorList>
    </citation>
    <scope>NUCLEOTIDE SEQUENCE [LARGE SCALE GENOMIC DNA]</scope>
    <source>
        <strain evidence="5 6">DSM 102200</strain>
    </source>
</reference>
<evidence type="ECO:0000313" key="5">
    <source>
        <dbReference type="EMBL" id="TQL99596.1"/>
    </source>
</evidence>
<organism evidence="5 6">
    <name type="scientific">Actinoallomurus bryophytorum</name>
    <dbReference type="NCBI Taxonomy" id="1490222"/>
    <lineage>
        <taxon>Bacteria</taxon>
        <taxon>Bacillati</taxon>
        <taxon>Actinomycetota</taxon>
        <taxon>Actinomycetes</taxon>
        <taxon>Streptosporangiales</taxon>
        <taxon>Thermomonosporaceae</taxon>
        <taxon>Actinoallomurus</taxon>
    </lineage>
</organism>
<keyword evidence="2" id="KW-0804">Transcription</keyword>
<evidence type="ECO:0000313" key="6">
    <source>
        <dbReference type="Proteomes" id="UP000316096"/>
    </source>
</evidence>
<keyword evidence="6" id="KW-1185">Reference proteome</keyword>
<dbReference type="Pfam" id="PF13490">
    <property type="entry name" value="zf-HC2"/>
    <property type="match status" value="1"/>
</dbReference>